<feature type="domain" description="N-acetyltransferase" evidence="3">
    <location>
        <begin position="1"/>
        <end position="142"/>
    </location>
</feature>
<reference evidence="4 5" key="1">
    <citation type="submission" date="2018-10" db="EMBL/GenBank/DDBJ databases">
        <title>Genomic Encyclopedia of Archaeal and Bacterial Type Strains, Phase II (KMG-II): from individual species to whole genera.</title>
        <authorList>
            <person name="Goeker M."/>
        </authorList>
    </citation>
    <scope>NUCLEOTIDE SEQUENCE [LARGE SCALE GENOMIC DNA]</scope>
    <source>
        <strain evidence="4 5">DSM 29466</strain>
    </source>
</reference>
<evidence type="ECO:0000256" key="1">
    <source>
        <dbReference type="ARBA" id="ARBA00022679"/>
    </source>
</evidence>
<evidence type="ECO:0000313" key="5">
    <source>
        <dbReference type="Proteomes" id="UP000269157"/>
    </source>
</evidence>
<sequence length="142" mass="15959">MIRKYKTEDTDALISIWDTAERLAHPFLSTEVRNQVRKDMRKIYLPNAETWVLEERGVPVGFIAMIGTEIGGLFLDPSKQGKGMGRQMVDHVAAIKGPLTVEVFKDNKVGLPFYERYGFVVTGEGLFEASGDETFKMAMPKS</sequence>
<evidence type="ECO:0000259" key="3">
    <source>
        <dbReference type="PROSITE" id="PS51186"/>
    </source>
</evidence>
<dbReference type="PANTHER" id="PTHR43800:SF1">
    <property type="entry name" value="PEPTIDYL-LYSINE N-ACETYLTRANSFERASE YJAB"/>
    <property type="match status" value="1"/>
</dbReference>
<dbReference type="InterPro" id="IPR000182">
    <property type="entry name" value="GNAT_dom"/>
</dbReference>
<keyword evidence="5" id="KW-1185">Reference proteome</keyword>
<dbReference type="PANTHER" id="PTHR43800">
    <property type="entry name" value="PEPTIDYL-LYSINE N-ACETYLTRANSFERASE YJAB"/>
    <property type="match status" value="1"/>
</dbReference>
<organism evidence="4 5">
    <name type="scientific">Litoreibacter meonggei</name>
    <dbReference type="NCBI Taxonomy" id="1049199"/>
    <lineage>
        <taxon>Bacteria</taxon>
        <taxon>Pseudomonadati</taxon>
        <taxon>Pseudomonadota</taxon>
        <taxon>Alphaproteobacteria</taxon>
        <taxon>Rhodobacterales</taxon>
        <taxon>Roseobacteraceae</taxon>
        <taxon>Litoreibacter</taxon>
    </lineage>
</organism>
<dbReference type="SUPFAM" id="SSF55729">
    <property type="entry name" value="Acyl-CoA N-acyltransferases (Nat)"/>
    <property type="match status" value="1"/>
</dbReference>
<name>A0A497VXB5_9RHOB</name>
<keyword evidence="1 4" id="KW-0808">Transferase</keyword>
<dbReference type="InterPro" id="IPR016181">
    <property type="entry name" value="Acyl_CoA_acyltransferase"/>
</dbReference>
<dbReference type="PROSITE" id="PS51186">
    <property type="entry name" value="GNAT"/>
    <property type="match status" value="1"/>
</dbReference>
<dbReference type="GO" id="GO:0016747">
    <property type="term" value="F:acyltransferase activity, transferring groups other than amino-acyl groups"/>
    <property type="evidence" value="ECO:0007669"/>
    <property type="project" value="InterPro"/>
</dbReference>
<keyword evidence="2" id="KW-0012">Acyltransferase</keyword>
<gene>
    <name evidence="4" type="ORF">BCF46_2462</name>
</gene>
<evidence type="ECO:0000256" key="2">
    <source>
        <dbReference type="ARBA" id="ARBA00023315"/>
    </source>
</evidence>
<dbReference type="OrthoDB" id="7205533at2"/>
<dbReference type="Proteomes" id="UP000269157">
    <property type="component" value="Unassembled WGS sequence"/>
</dbReference>
<proteinExistence type="predicted"/>
<dbReference type="CDD" id="cd04301">
    <property type="entry name" value="NAT_SF"/>
    <property type="match status" value="1"/>
</dbReference>
<dbReference type="Gene3D" id="3.40.630.30">
    <property type="match status" value="1"/>
</dbReference>
<comment type="caution">
    <text evidence="4">The sequence shown here is derived from an EMBL/GenBank/DDBJ whole genome shotgun (WGS) entry which is preliminary data.</text>
</comment>
<dbReference type="AlphaFoldDB" id="A0A497VXB5"/>
<dbReference type="Pfam" id="PF13508">
    <property type="entry name" value="Acetyltransf_7"/>
    <property type="match status" value="1"/>
</dbReference>
<dbReference type="RefSeq" id="WP_121024636.1">
    <property type="nucleotide sequence ID" value="NZ_RCCE01000004.1"/>
</dbReference>
<dbReference type="EMBL" id="RCCE01000004">
    <property type="protein sequence ID" value="RLJ41503.1"/>
    <property type="molecule type" value="Genomic_DNA"/>
</dbReference>
<evidence type="ECO:0000313" key="4">
    <source>
        <dbReference type="EMBL" id="RLJ41503.1"/>
    </source>
</evidence>
<accession>A0A497VXB5</accession>
<protein>
    <submittedName>
        <fullName evidence="4">Putative acetyltransferase</fullName>
    </submittedName>
</protein>